<reference evidence="12 13" key="1">
    <citation type="submission" date="2016-10" db="EMBL/GenBank/DDBJ databases">
        <authorList>
            <person name="de Groot N.N."/>
        </authorList>
    </citation>
    <scope>NUCLEOTIDE SEQUENCE [LARGE SCALE GENOMIC DNA]</scope>
    <source>
        <strain evidence="12 13">ATCC BAA-466</strain>
    </source>
</reference>
<dbReference type="SUPFAM" id="SSF55021">
    <property type="entry name" value="ACT-like"/>
    <property type="match status" value="1"/>
</dbReference>
<dbReference type="PROSITE" id="PS50893">
    <property type="entry name" value="ABC_TRANSPORTER_2"/>
    <property type="match status" value="1"/>
</dbReference>
<dbReference type="GO" id="GO:0006865">
    <property type="term" value="P:amino acid transport"/>
    <property type="evidence" value="ECO:0007669"/>
    <property type="project" value="UniProtKB-KW"/>
</dbReference>
<evidence type="ECO:0000256" key="9">
    <source>
        <dbReference type="ARBA" id="ARBA00049360"/>
    </source>
</evidence>
<dbReference type="InterPro" id="IPR050086">
    <property type="entry name" value="MetN_ABC_transporter-like"/>
</dbReference>
<keyword evidence="13" id="KW-1185">Reference proteome</keyword>
<dbReference type="InterPro" id="IPR003439">
    <property type="entry name" value="ABC_transporter-like_ATP-bd"/>
</dbReference>
<evidence type="ECO:0000259" key="11">
    <source>
        <dbReference type="PROSITE" id="PS50893"/>
    </source>
</evidence>
<keyword evidence="2" id="KW-0813">Transport</keyword>
<evidence type="ECO:0000256" key="8">
    <source>
        <dbReference type="ARBA" id="ARBA00023136"/>
    </source>
</evidence>
<dbReference type="Gene3D" id="3.40.50.300">
    <property type="entry name" value="P-loop containing nucleotide triphosphate hydrolases"/>
    <property type="match status" value="1"/>
</dbReference>
<keyword evidence="8" id="KW-0472">Membrane</keyword>
<dbReference type="AlphaFoldDB" id="A0A1G7SLB7"/>
<dbReference type="SMART" id="SM00382">
    <property type="entry name" value="AAA"/>
    <property type="match status" value="1"/>
</dbReference>
<dbReference type="FunFam" id="3.40.50.300:FF:000056">
    <property type="entry name" value="Cell division ATP-binding protein FtsE"/>
    <property type="match status" value="1"/>
</dbReference>
<evidence type="ECO:0000256" key="5">
    <source>
        <dbReference type="ARBA" id="ARBA00022840"/>
    </source>
</evidence>
<evidence type="ECO:0000256" key="7">
    <source>
        <dbReference type="ARBA" id="ARBA00022970"/>
    </source>
</evidence>
<dbReference type="CDD" id="cd03258">
    <property type="entry name" value="ABC_MetN_methionine_transporter"/>
    <property type="match status" value="1"/>
</dbReference>
<keyword evidence="5 12" id="KW-0067">ATP-binding</keyword>
<dbReference type="InterPro" id="IPR018449">
    <property type="entry name" value="NIL_domain"/>
</dbReference>
<dbReference type="EMBL" id="FNCK01000004">
    <property type="protein sequence ID" value="SDG23846.1"/>
    <property type="molecule type" value="Genomic_DNA"/>
</dbReference>
<dbReference type="RefSeq" id="WP_090289759.1">
    <property type="nucleotide sequence ID" value="NZ_FNCK01000004.1"/>
</dbReference>
<accession>A0A1G7SLB7</accession>
<dbReference type="InterPro" id="IPR017871">
    <property type="entry name" value="ABC_transporter-like_CS"/>
</dbReference>
<dbReference type="Pfam" id="PF09383">
    <property type="entry name" value="NIL"/>
    <property type="match status" value="1"/>
</dbReference>
<evidence type="ECO:0000256" key="3">
    <source>
        <dbReference type="ARBA" id="ARBA00022475"/>
    </source>
</evidence>
<evidence type="ECO:0000256" key="4">
    <source>
        <dbReference type="ARBA" id="ARBA00022741"/>
    </source>
</evidence>
<organism evidence="12 13">
    <name type="scientific">Facklamia miroungae</name>
    <dbReference type="NCBI Taxonomy" id="120956"/>
    <lineage>
        <taxon>Bacteria</taxon>
        <taxon>Bacillati</taxon>
        <taxon>Bacillota</taxon>
        <taxon>Bacilli</taxon>
        <taxon>Lactobacillales</taxon>
        <taxon>Aerococcaceae</taxon>
        <taxon>Facklamia</taxon>
    </lineage>
</organism>
<dbReference type="Proteomes" id="UP000199708">
    <property type="component" value="Unassembled WGS sequence"/>
</dbReference>
<sequence>MIELKNVSVTFEKEDRMVRAVSDVNLQIQAGEIFGIVGYSGAGKSTLVRTINLLQRPSVGEVIINGIDLTQLSAPDLRKARKKIGMIFQHFNLMNSRTVAENVAFPLKGTKLSSADKETKVYELLDKVGIKDKAQVYPDQLSGGQKQRVAIARALATDPTILLCDEATSALDPKTTQSILNLLRQLNEELQLTIIMITHDMNVVKNLCHRVAVMAQGQVIEENSILKIFTQPQKTLTQEFINMATHFDWDYELVLKKMQEANALKDYKIARFSFVGQEVTEPFIAQLAKDYQVHCNILYGNIEALRGSFVGNLLVTIQAEEANWTRALSFLEKHEVNVEILTAGEDAKWMD</sequence>
<gene>
    <name evidence="12" type="ORF">SAMN05421791_10468</name>
</gene>
<dbReference type="InterPro" id="IPR041701">
    <property type="entry name" value="MetN_ABC"/>
</dbReference>
<dbReference type="InterPro" id="IPR003593">
    <property type="entry name" value="AAA+_ATPase"/>
</dbReference>
<comment type="function">
    <text evidence="10">Part of the ABC transporter FtsEX involved in cellular division. Has ATPase activity. Essential for cell division and viability.</text>
</comment>
<feature type="domain" description="ABC transporter" evidence="11">
    <location>
        <begin position="2"/>
        <end position="241"/>
    </location>
</feature>
<dbReference type="SUPFAM" id="SSF52540">
    <property type="entry name" value="P-loop containing nucleoside triphosphate hydrolases"/>
    <property type="match status" value="1"/>
</dbReference>
<evidence type="ECO:0000313" key="12">
    <source>
        <dbReference type="EMBL" id="SDG23846.1"/>
    </source>
</evidence>
<keyword evidence="3" id="KW-1003">Cell membrane</keyword>
<dbReference type="GO" id="GO:0005886">
    <property type="term" value="C:plasma membrane"/>
    <property type="evidence" value="ECO:0007669"/>
    <property type="project" value="UniProtKB-ARBA"/>
</dbReference>
<dbReference type="InterPro" id="IPR027417">
    <property type="entry name" value="P-loop_NTPase"/>
</dbReference>
<proteinExistence type="inferred from homology"/>
<dbReference type="PANTHER" id="PTHR43166">
    <property type="entry name" value="AMINO ACID IMPORT ATP-BINDING PROTEIN"/>
    <property type="match status" value="1"/>
</dbReference>
<evidence type="ECO:0000256" key="2">
    <source>
        <dbReference type="ARBA" id="ARBA00022448"/>
    </source>
</evidence>
<evidence type="ECO:0000256" key="1">
    <source>
        <dbReference type="ARBA" id="ARBA00005417"/>
    </source>
</evidence>
<evidence type="ECO:0000256" key="10">
    <source>
        <dbReference type="ARBA" id="ARBA00055994"/>
    </source>
</evidence>
<dbReference type="Gene3D" id="3.30.70.260">
    <property type="match status" value="1"/>
</dbReference>
<dbReference type="PANTHER" id="PTHR43166:SF30">
    <property type="entry name" value="METHIONINE IMPORT ATP-BINDING PROTEIN METN"/>
    <property type="match status" value="1"/>
</dbReference>
<dbReference type="OrthoDB" id="9802264at2"/>
<dbReference type="SMART" id="SM00930">
    <property type="entry name" value="NIL"/>
    <property type="match status" value="1"/>
</dbReference>
<dbReference type="STRING" id="120956.SAMN05421791_10468"/>
<dbReference type="Pfam" id="PF00005">
    <property type="entry name" value="ABC_tran"/>
    <property type="match status" value="1"/>
</dbReference>
<dbReference type="PROSITE" id="PS00211">
    <property type="entry name" value="ABC_TRANSPORTER_1"/>
    <property type="match status" value="1"/>
</dbReference>
<keyword evidence="7" id="KW-0029">Amino-acid transport</keyword>
<name>A0A1G7SLB7_9LACT</name>
<dbReference type="GO" id="GO:0016887">
    <property type="term" value="F:ATP hydrolysis activity"/>
    <property type="evidence" value="ECO:0007669"/>
    <property type="project" value="InterPro"/>
</dbReference>
<keyword evidence="6" id="KW-1278">Translocase</keyword>
<comment type="catalytic activity">
    <reaction evidence="9">
        <text>ATP + H2O = ADP + phosphate + H(+)</text>
        <dbReference type="Rhea" id="RHEA:13065"/>
        <dbReference type="ChEBI" id="CHEBI:15377"/>
        <dbReference type="ChEBI" id="CHEBI:15378"/>
        <dbReference type="ChEBI" id="CHEBI:30616"/>
        <dbReference type="ChEBI" id="CHEBI:43474"/>
        <dbReference type="ChEBI" id="CHEBI:456216"/>
    </reaction>
</comment>
<keyword evidence="4" id="KW-0547">Nucleotide-binding</keyword>
<protein>
    <submittedName>
        <fullName evidence="12">D-methionine transport system ATP-binding protein</fullName>
    </submittedName>
</protein>
<dbReference type="InterPro" id="IPR045865">
    <property type="entry name" value="ACT-like_dom_sf"/>
</dbReference>
<comment type="similarity">
    <text evidence="1">Belongs to the ABC transporter superfamily.</text>
</comment>
<evidence type="ECO:0000256" key="6">
    <source>
        <dbReference type="ARBA" id="ARBA00022967"/>
    </source>
</evidence>
<dbReference type="GO" id="GO:0005524">
    <property type="term" value="F:ATP binding"/>
    <property type="evidence" value="ECO:0007669"/>
    <property type="project" value="UniProtKB-KW"/>
</dbReference>
<evidence type="ECO:0000313" key="13">
    <source>
        <dbReference type="Proteomes" id="UP000199708"/>
    </source>
</evidence>